<feature type="region of interest" description="Disordered" evidence="2">
    <location>
        <begin position="108"/>
        <end position="170"/>
    </location>
</feature>
<evidence type="ECO:0000259" key="3">
    <source>
        <dbReference type="Pfam" id="PF13581"/>
    </source>
</evidence>
<gene>
    <name evidence="4" type="ORF">NRO40_04120</name>
</gene>
<dbReference type="PANTHER" id="PTHR35526:SF3">
    <property type="entry name" value="ANTI-SIGMA-F FACTOR RSBW"/>
    <property type="match status" value="1"/>
</dbReference>
<keyword evidence="5" id="KW-1185">Reference proteome</keyword>
<reference evidence="4" key="1">
    <citation type="submission" date="2022-08" db="EMBL/GenBank/DDBJ databases">
        <title>Streptomyces changanensis sp. nov., an actinomycete isolated from soil.</title>
        <authorList>
            <person name="Wu H."/>
            <person name="Han L."/>
        </authorList>
    </citation>
    <scope>NUCLEOTIDE SEQUENCE</scope>
    <source>
        <strain evidence="4">HL-66</strain>
    </source>
</reference>
<sequence length="170" mass="18217">MLVLDSRTADSGEVRDVVTGFVADRCPWADLAAVRLVVTELLANALRHTDGRWRLRLLVQGRRLTLELDDASPVPPEVRRPDFGGGGGFGWPLVLRLVDEVDVRPGPTGKTVRAVWWEPDADRPEERSDGRARGATDGRGGGSAGTEAPYLSRRSASARASGSSSGTADD</sequence>
<feature type="compositionally biased region" description="Basic and acidic residues" evidence="2">
    <location>
        <begin position="120"/>
        <end position="136"/>
    </location>
</feature>
<keyword evidence="4" id="KW-0067">ATP-binding</keyword>
<feature type="domain" description="Histidine kinase/HSP90-like ATPase" evidence="3">
    <location>
        <begin position="8"/>
        <end position="116"/>
    </location>
</feature>
<protein>
    <submittedName>
        <fullName evidence="4">ATP-binding protein</fullName>
    </submittedName>
</protein>
<keyword evidence="1" id="KW-0418">Kinase</keyword>
<feature type="compositionally biased region" description="Low complexity" evidence="2">
    <location>
        <begin position="152"/>
        <end position="170"/>
    </location>
</feature>
<dbReference type="EMBL" id="CP102332">
    <property type="protein sequence ID" value="UUS30099.1"/>
    <property type="molecule type" value="Genomic_DNA"/>
</dbReference>
<name>A0ABY5N3V2_9ACTN</name>
<organism evidence="4 5">
    <name type="scientific">Streptomyces changanensis</name>
    <dbReference type="NCBI Taxonomy" id="2964669"/>
    <lineage>
        <taxon>Bacteria</taxon>
        <taxon>Bacillati</taxon>
        <taxon>Actinomycetota</taxon>
        <taxon>Actinomycetes</taxon>
        <taxon>Kitasatosporales</taxon>
        <taxon>Streptomycetaceae</taxon>
        <taxon>Streptomyces</taxon>
    </lineage>
</organism>
<dbReference type="RefSeq" id="WP_079046875.1">
    <property type="nucleotide sequence ID" value="NZ_CP102332.1"/>
</dbReference>
<dbReference type="PANTHER" id="PTHR35526">
    <property type="entry name" value="ANTI-SIGMA-F FACTOR RSBW-RELATED"/>
    <property type="match status" value="1"/>
</dbReference>
<proteinExistence type="predicted"/>
<keyword evidence="1" id="KW-0808">Transferase</keyword>
<dbReference type="GO" id="GO:0005524">
    <property type="term" value="F:ATP binding"/>
    <property type="evidence" value="ECO:0007669"/>
    <property type="project" value="UniProtKB-KW"/>
</dbReference>
<dbReference type="InterPro" id="IPR036890">
    <property type="entry name" value="HATPase_C_sf"/>
</dbReference>
<dbReference type="InterPro" id="IPR050267">
    <property type="entry name" value="Anti-sigma-factor_SerPK"/>
</dbReference>
<evidence type="ECO:0000313" key="5">
    <source>
        <dbReference type="Proteomes" id="UP001060150"/>
    </source>
</evidence>
<evidence type="ECO:0000256" key="1">
    <source>
        <dbReference type="ARBA" id="ARBA00022527"/>
    </source>
</evidence>
<dbReference type="SUPFAM" id="SSF55874">
    <property type="entry name" value="ATPase domain of HSP90 chaperone/DNA topoisomerase II/histidine kinase"/>
    <property type="match status" value="1"/>
</dbReference>
<dbReference type="Proteomes" id="UP001060150">
    <property type="component" value="Chromosome"/>
</dbReference>
<keyword evidence="4" id="KW-0547">Nucleotide-binding</keyword>
<dbReference type="Pfam" id="PF13581">
    <property type="entry name" value="HATPase_c_2"/>
    <property type="match status" value="1"/>
</dbReference>
<evidence type="ECO:0000313" key="4">
    <source>
        <dbReference type="EMBL" id="UUS30099.1"/>
    </source>
</evidence>
<accession>A0ABY5N3V2</accession>
<dbReference type="Gene3D" id="3.30.565.10">
    <property type="entry name" value="Histidine kinase-like ATPase, C-terminal domain"/>
    <property type="match status" value="1"/>
</dbReference>
<keyword evidence="1" id="KW-0723">Serine/threonine-protein kinase</keyword>
<evidence type="ECO:0000256" key="2">
    <source>
        <dbReference type="SAM" id="MobiDB-lite"/>
    </source>
</evidence>
<dbReference type="CDD" id="cd16936">
    <property type="entry name" value="HATPase_RsbW-like"/>
    <property type="match status" value="1"/>
</dbReference>
<dbReference type="InterPro" id="IPR003594">
    <property type="entry name" value="HATPase_dom"/>
</dbReference>